<name>A0A0H5SE47_HERHM</name>
<feature type="transmembrane region" description="Helical" evidence="1">
    <location>
        <begin position="371"/>
        <end position="391"/>
    </location>
</feature>
<sequence length="397" mass="43202">MCDMTKRKGKVFDSKKIIRLNCLYKLVFAFIFFLFISAALSGTAYAADNYYEDISYEEIQEVIDNILERNKEVNFEDYVKKLMSGEESFSLAAIGDKLIKALSEEIKAHISTFTQLISIALIAAIFTNLAKAFKYQQVSETGYYVTYLLLFGLLISSFIGASAIASKVIGQILDFMKALVPAYFMAVSFSTGSMSSLVFYKAALMVITLVDFIIIKFIIPMANFYLIIMLANNLSKEDMLSKLAGLIETLIQWLLRSLLAAVIGFQTIQGLVVPVADQVKRSIIFKASSAIPGIGNAIEGVTETVIGSGILLKNAIGAAGLIVILIICSVPIIQLTAITLIYKISCAALQPISDKRIIECINASAKSAQMLLKSVMAGAVLFLLSITIVAISTGKGI</sequence>
<dbReference type="InterPro" id="IPR014194">
    <property type="entry name" value="Spore_III_AE"/>
</dbReference>
<dbReference type="OrthoDB" id="1706761at2"/>
<feature type="transmembrane region" description="Helical" evidence="1">
    <location>
        <begin position="110"/>
        <end position="130"/>
    </location>
</feature>
<feature type="transmembrane region" description="Helical" evidence="1">
    <location>
        <begin position="318"/>
        <end position="342"/>
    </location>
</feature>
<dbReference type="EMBL" id="CVTD020000008">
    <property type="protein sequence ID" value="CRZ33679.1"/>
    <property type="molecule type" value="Genomic_DNA"/>
</dbReference>
<dbReference type="Proteomes" id="UP000236497">
    <property type="component" value="Unassembled WGS sequence"/>
</dbReference>
<keyword evidence="1" id="KW-1133">Transmembrane helix</keyword>
<keyword evidence="3" id="KW-1185">Reference proteome</keyword>
<feature type="transmembrane region" description="Helical" evidence="1">
    <location>
        <begin position="212"/>
        <end position="231"/>
    </location>
</feature>
<proteinExistence type="predicted"/>
<feature type="transmembrane region" description="Helical" evidence="1">
    <location>
        <begin position="178"/>
        <end position="200"/>
    </location>
</feature>
<feature type="transmembrane region" description="Helical" evidence="1">
    <location>
        <begin position="251"/>
        <end position="276"/>
    </location>
</feature>
<protein>
    <submittedName>
        <fullName evidence="2">Putative secreted protein</fullName>
    </submittedName>
</protein>
<keyword evidence="1" id="KW-0472">Membrane</keyword>
<evidence type="ECO:0000313" key="3">
    <source>
        <dbReference type="Proteomes" id="UP000236497"/>
    </source>
</evidence>
<keyword evidence="1" id="KW-0812">Transmembrane</keyword>
<evidence type="ECO:0000256" key="1">
    <source>
        <dbReference type="SAM" id="Phobius"/>
    </source>
</evidence>
<reference evidence="2 3" key="1">
    <citation type="submission" date="2015-06" db="EMBL/GenBank/DDBJ databases">
        <authorList>
            <person name="Wibberg Daniel"/>
        </authorList>
    </citation>
    <scope>NUCLEOTIDE SEQUENCE [LARGE SCALE GENOMIC DNA]</scope>
    <source>
        <strain evidence="2 3">T3/55T</strain>
    </source>
</reference>
<accession>A0A0H5SE47</accession>
<gene>
    <name evidence="2" type="ORF">HHT355_0474</name>
</gene>
<feature type="transmembrane region" description="Helical" evidence="1">
    <location>
        <begin position="142"/>
        <end position="166"/>
    </location>
</feature>
<dbReference type="AlphaFoldDB" id="A0A0H5SE47"/>
<organism evidence="2 3">
    <name type="scientific">Herbinix hemicellulosilytica</name>
    <dbReference type="NCBI Taxonomy" id="1564487"/>
    <lineage>
        <taxon>Bacteria</taxon>
        <taxon>Bacillati</taxon>
        <taxon>Bacillota</taxon>
        <taxon>Clostridia</taxon>
        <taxon>Lachnospirales</taxon>
        <taxon>Lachnospiraceae</taxon>
        <taxon>Herbinix</taxon>
    </lineage>
</organism>
<evidence type="ECO:0000313" key="2">
    <source>
        <dbReference type="EMBL" id="CRZ33679.1"/>
    </source>
</evidence>
<dbReference type="Pfam" id="PF09546">
    <property type="entry name" value="Spore_III_AE"/>
    <property type="match status" value="1"/>
</dbReference>